<accession>A0ABR1ZJ09</accession>
<keyword evidence="2" id="KW-1185">Reference proteome</keyword>
<dbReference type="Gene3D" id="1.25.40.10">
    <property type="entry name" value="Tetratricopeptide repeat domain"/>
    <property type="match status" value="1"/>
</dbReference>
<protein>
    <recommendedName>
        <fullName evidence="3">Pentatricopeptide repeat-containing protein</fullName>
    </recommendedName>
</protein>
<name>A0ABR1ZJ09_9ROSI</name>
<organism evidence="1 2">
    <name type="scientific">Hibiscus sabdariffa</name>
    <name type="common">roselle</name>
    <dbReference type="NCBI Taxonomy" id="183260"/>
    <lineage>
        <taxon>Eukaryota</taxon>
        <taxon>Viridiplantae</taxon>
        <taxon>Streptophyta</taxon>
        <taxon>Embryophyta</taxon>
        <taxon>Tracheophyta</taxon>
        <taxon>Spermatophyta</taxon>
        <taxon>Magnoliopsida</taxon>
        <taxon>eudicotyledons</taxon>
        <taxon>Gunneridae</taxon>
        <taxon>Pentapetalae</taxon>
        <taxon>rosids</taxon>
        <taxon>malvids</taxon>
        <taxon>Malvales</taxon>
        <taxon>Malvaceae</taxon>
        <taxon>Malvoideae</taxon>
        <taxon>Hibiscus</taxon>
    </lineage>
</organism>
<reference evidence="1 2" key="1">
    <citation type="journal article" date="2024" name="G3 (Bethesda)">
        <title>Genome assembly of Hibiscus sabdariffa L. provides insights into metabolisms of medicinal natural products.</title>
        <authorList>
            <person name="Kim T."/>
        </authorList>
    </citation>
    <scope>NUCLEOTIDE SEQUENCE [LARGE SCALE GENOMIC DNA]</scope>
    <source>
        <strain evidence="1">TK-2024</strain>
        <tissue evidence="1">Old leaves</tissue>
    </source>
</reference>
<dbReference type="InterPro" id="IPR011990">
    <property type="entry name" value="TPR-like_helical_dom_sf"/>
</dbReference>
<gene>
    <name evidence="1" type="ORF">V6N11_027687</name>
</gene>
<proteinExistence type="predicted"/>
<dbReference type="EMBL" id="JBBPBN010001016">
    <property type="protein sequence ID" value="KAK8480537.1"/>
    <property type="molecule type" value="Genomic_DNA"/>
</dbReference>
<dbReference type="Proteomes" id="UP001396334">
    <property type="component" value="Unassembled WGS sequence"/>
</dbReference>
<evidence type="ECO:0000313" key="1">
    <source>
        <dbReference type="EMBL" id="KAK8480537.1"/>
    </source>
</evidence>
<evidence type="ECO:0000313" key="2">
    <source>
        <dbReference type="Proteomes" id="UP001396334"/>
    </source>
</evidence>
<evidence type="ECO:0008006" key="3">
    <source>
        <dbReference type="Google" id="ProtNLM"/>
    </source>
</evidence>
<comment type="caution">
    <text evidence="1">The sequence shown here is derived from an EMBL/GenBank/DDBJ whole genome shotgun (WGS) entry which is preliminary data.</text>
</comment>
<sequence>MNGLSDFFDSVKFELLQIDMFSLLKALDLSGDWERTLVLFQWIVSDIGSDNVKLDNQVVELMVKILRRESQYTIALKLFDLVHIEEYSLDVRAYTTILHAYSGSDK</sequence>